<evidence type="ECO:0000313" key="1">
    <source>
        <dbReference type="EMBL" id="MET3774247.1"/>
    </source>
</evidence>
<dbReference type="EMBL" id="JBEPNJ010000024">
    <property type="protein sequence ID" value="MET3774247.1"/>
    <property type="molecule type" value="Genomic_DNA"/>
</dbReference>
<proteinExistence type="predicted"/>
<reference evidence="1" key="1">
    <citation type="submission" date="2024-06" db="EMBL/GenBank/DDBJ databases">
        <title>Genomic Encyclopedia of Type Strains, Phase IV (KMG-IV): sequencing the most valuable type-strain genomes for metagenomic binning, comparative biology and taxonomic classification.</title>
        <authorList>
            <person name="Goeker M."/>
        </authorList>
    </citation>
    <scope>NUCLEOTIDE SEQUENCE</scope>
    <source>
        <strain evidence="1">SJCon</strain>
    </source>
</reference>
<sequence>MAITAVLALSGTLTALMHTLVIPLLPDFPVILGVTADDASWLVTATLLSSAVATPIVSRSADMYGKRKMMVLCLAVMVAGSVVAAVGGSFLWLVIGRALQGLASALIPVGISILRDELPKEKLGSAVAFMSGTVGIGSALGLPLAGVLYESLGWASIFWVSAGAGTLLLLAVALVVPRSMVRTPGLFDFVGAAVLSGALAALLLAITKGGAWGWGSGPVLLLLLTTAVLLAVWVPYELKVRQPMVDLRTSARRPVLMTNIASLLIGFSMFINMLVTAQQLQLPTLTGYGLGLSVITAGLCMVPSGLVMLVFAPASGCIIRRFGGTAAFMAGALVMLGGYVGRAFFYDSIAWVIIGSTVVGLGTTIAYTAVPTVIMGAVPITETASANGLNILVRAIGQSTSSAVVAGVFASLTMRLGDISFPTFDAFRIIFWLAAAASAASMLAAAFIPGARGVRSPPPTAGGADEHVVPPVRVLASGHRTVIPPL</sequence>
<name>A0ACC6TKW9_9MICC</name>
<dbReference type="Proteomes" id="UP001549207">
    <property type="component" value="Unassembled WGS sequence"/>
</dbReference>
<comment type="caution">
    <text evidence="1">The sequence shown here is derived from an EMBL/GenBank/DDBJ whole genome shotgun (WGS) entry which is preliminary data.</text>
</comment>
<organism evidence="1 2">
    <name type="scientific">Arthrobacter nitrophenolicus</name>
    <dbReference type="NCBI Taxonomy" id="683150"/>
    <lineage>
        <taxon>Bacteria</taxon>
        <taxon>Bacillati</taxon>
        <taxon>Actinomycetota</taxon>
        <taxon>Actinomycetes</taxon>
        <taxon>Micrococcales</taxon>
        <taxon>Micrococcaceae</taxon>
        <taxon>Arthrobacter</taxon>
    </lineage>
</organism>
<keyword evidence="2" id="KW-1185">Reference proteome</keyword>
<protein>
    <submittedName>
        <fullName evidence="1">MFS family permease</fullName>
    </submittedName>
</protein>
<gene>
    <name evidence="1" type="ORF">ABIC98_003920</name>
</gene>
<evidence type="ECO:0000313" key="2">
    <source>
        <dbReference type="Proteomes" id="UP001549207"/>
    </source>
</evidence>
<accession>A0ACC6TKW9</accession>